<keyword evidence="1" id="KW-0472">Membrane</keyword>
<dbReference type="SUPFAM" id="SSF53474">
    <property type="entry name" value="alpha/beta-Hydrolases"/>
    <property type="match status" value="1"/>
</dbReference>
<dbReference type="RefSeq" id="WP_028106668.1">
    <property type="nucleotide sequence ID" value="NZ_LVVL01000001.1"/>
</dbReference>
<gene>
    <name evidence="2" type="ORF">A3783_08290</name>
</gene>
<dbReference type="Pfam" id="PF11353">
    <property type="entry name" value="DUF3153"/>
    <property type="match status" value="1"/>
</dbReference>
<accession>A0ABX2VCF5</accession>
<dbReference type="InterPro" id="IPR021499">
    <property type="entry name" value="DUF3153"/>
</dbReference>
<keyword evidence="1" id="KW-0812">Transmembrane</keyword>
<organism evidence="2 3">
    <name type="scientific">Exiguobacterium undae</name>
    <dbReference type="NCBI Taxonomy" id="169177"/>
    <lineage>
        <taxon>Bacteria</taxon>
        <taxon>Bacillati</taxon>
        <taxon>Bacillota</taxon>
        <taxon>Bacilli</taxon>
        <taxon>Bacillales</taxon>
        <taxon>Bacillales Family XII. Incertae Sedis</taxon>
        <taxon>Exiguobacterium</taxon>
    </lineage>
</organism>
<dbReference type="Pfam" id="PF06028">
    <property type="entry name" value="DUF915"/>
    <property type="match status" value="1"/>
</dbReference>
<reference evidence="2 3" key="1">
    <citation type="submission" date="2016-03" db="EMBL/GenBank/DDBJ databases">
        <authorList>
            <person name="Cho S.-Y."/>
            <person name="Lim S."/>
            <person name="Kim H."/>
            <person name="Soh E.H."/>
            <person name="Moon J.S."/>
        </authorList>
    </citation>
    <scope>NUCLEOTIDE SEQUENCE [LARGE SCALE GENOMIC DNA]</scope>
    <source>
        <strain evidence="2 3">KCTC 3810</strain>
    </source>
</reference>
<evidence type="ECO:0000313" key="3">
    <source>
        <dbReference type="Proteomes" id="UP000078447"/>
    </source>
</evidence>
<comment type="caution">
    <text evidence="2">The sequence shown here is derived from an EMBL/GenBank/DDBJ whole genome shotgun (WGS) entry which is preliminary data.</text>
</comment>
<dbReference type="EMBL" id="LVVL01000001">
    <property type="protein sequence ID" value="OAN15920.1"/>
    <property type="molecule type" value="Genomic_DNA"/>
</dbReference>
<keyword evidence="2" id="KW-0378">Hydrolase</keyword>
<name>A0ABX2VCF5_9BACL</name>
<keyword evidence="1" id="KW-1133">Transmembrane helix</keyword>
<sequence length="545" mass="61543">MIRMRKKLIVLSFVLMATMLGGCIRIQYDATVHTDQSVTLKTTYAAKEHPVARLLNLNPDWKTYVKQAEQNGYAAETFQTDDDYEGIKMEKKFAKFEDLATIKDEWKTGIGGILIPPDTTYEVKTEKGFWFNTYRLDTNIDLSIDRLNIKGYQPTGQVKKLADRYIRQADVEINLHGPKVIGLQNGEKIDWANHNNVSWKLYGTKANQLQLIAYVPNPTGWIITGVVLLIGLGLLIFWIVHHVRKLRRKQFKTIGLSLVICLIVGGAAWWIFADETSSAPPPTKQIVTKQVGEITPTFMVHGLFGTERTFLPMIKNFTDKKLADDGGRCDVSRNGKVACSVTPSTTGYPLVRIVFEDDEASLVNQQKWLSAAIEQYDRQQQATFTDIQLVGHSMGGVDVVAYTLKEDIPYNVRKLVTLDAPISGSDYATLGLTLAPFGTNTNSPAIQDLAENSAAMKNLKDRLETWPRDVLVYSFGAKGGDFNLIPLKSSFALEAYTDNIETKSYKYDHFTIHRREKVFREVRNFLFKENLVTEKENLDTEEESS</sequence>
<dbReference type="InterPro" id="IPR029058">
    <property type="entry name" value="AB_hydrolase_fold"/>
</dbReference>
<feature type="transmembrane region" description="Helical" evidence="1">
    <location>
        <begin position="220"/>
        <end position="241"/>
    </location>
</feature>
<dbReference type="InterPro" id="IPR010315">
    <property type="entry name" value="DUF915_hydro-like"/>
</dbReference>
<dbReference type="Proteomes" id="UP000078447">
    <property type="component" value="Unassembled WGS sequence"/>
</dbReference>
<proteinExistence type="predicted"/>
<keyword evidence="3" id="KW-1185">Reference proteome</keyword>
<dbReference type="GO" id="GO:0016787">
    <property type="term" value="F:hydrolase activity"/>
    <property type="evidence" value="ECO:0007669"/>
    <property type="project" value="UniProtKB-KW"/>
</dbReference>
<feature type="transmembrane region" description="Helical" evidence="1">
    <location>
        <begin position="253"/>
        <end position="272"/>
    </location>
</feature>
<dbReference type="Gene3D" id="3.40.50.1820">
    <property type="entry name" value="alpha/beta hydrolase"/>
    <property type="match status" value="1"/>
</dbReference>
<evidence type="ECO:0000256" key="1">
    <source>
        <dbReference type="SAM" id="Phobius"/>
    </source>
</evidence>
<protein>
    <submittedName>
        <fullName evidence="2">Hydrolase</fullName>
    </submittedName>
</protein>
<evidence type="ECO:0000313" key="2">
    <source>
        <dbReference type="EMBL" id="OAN15920.1"/>
    </source>
</evidence>
<dbReference type="PROSITE" id="PS51257">
    <property type="entry name" value="PROKAR_LIPOPROTEIN"/>
    <property type="match status" value="1"/>
</dbReference>